<dbReference type="SUPFAM" id="SSF55729">
    <property type="entry name" value="Acyl-CoA N-acyltransferases (Nat)"/>
    <property type="match status" value="1"/>
</dbReference>
<dbReference type="InterPro" id="IPR016181">
    <property type="entry name" value="Acyl_CoA_acyltransferase"/>
</dbReference>
<dbReference type="EMBL" id="BOPO01000055">
    <property type="protein sequence ID" value="GIL28002.1"/>
    <property type="molecule type" value="Genomic_DNA"/>
</dbReference>
<dbReference type="Proteomes" id="UP000614996">
    <property type="component" value="Unassembled WGS sequence"/>
</dbReference>
<organism evidence="2 3">
    <name type="scientific">Actinocatenispora comari</name>
    <dbReference type="NCBI Taxonomy" id="2807577"/>
    <lineage>
        <taxon>Bacteria</taxon>
        <taxon>Bacillati</taxon>
        <taxon>Actinomycetota</taxon>
        <taxon>Actinomycetes</taxon>
        <taxon>Micromonosporales</taxon>
        <taxon>Micromonosporaceae</taxon>
        <taxon>Actinocatenispora</taxon>
    </lineage>
</organism>
<dbReference type="CDD" id="cd04301">
    <property type="entry name" value="NAT_SF"/>
    <property type="match status" value="1"/>
</dbReference>
<dbReference type="GO" id="GO:0005737">
    <property type="term" value="C:cytoplasm"/>
    <property type="evidence" value="ECO:0007669"/>
    <property type="project" value="TreeGrafter"/>
</dbReference>
<dbReference type="GO" id="GO:1990189">
    <property type="term" value="F:protein N-terminal-serine acetyltransferase activity"/>
    <property type="evidence" value="ECO:0007669"/>
    <property type="project" value="TreeGrafter"/>
</dbReference>
<feature type="domain" description="N-acetyltransferase" evidence="1">
    <location>
        <begin position="16"/>
        <end position="181"/>
    </location>
</feature>
<evidence type="ECO:0000313" key="3">
    <source>
        <dbReference type="Proteomes" id="UP000614996"/>
    </source>
</evidence>
<dbReference type="InterPro" id="IPR051908">
    <property type="entry name" value="Ribosomal_N-acetyltransferase"/>
</dbReference>
<keyword evidence="3" id="KW-1185">Reference proteome</keyword>
<protein>
    <submittedName>
        <fullName evidence="2">N-acetyltransferase GCN5</fullName>
    </submittedName>
</protein>
<sequence>MFPVELNGRRAGWREITVDDAEVVVGWQSVPEIFTYIESPEGTTLAGHRQLISGYVEDGQRLDDRRDYSLALTVDGQLAGTGGIHLRDGDPSCAELGYLLHPDHWGKGIATEAAGLLLRFAFDTLRLHRVEALTRPDNLASRRVLEKIGMTREGLRRQDVHLHGRWHDSLLFAILETDPVPAAPSSH</sequence>
<evidence type="ECO:0000259" key="1">
    <source>
        <dbReference type="PROSITE" id="PS51186"/>
    </source>
</evidence>
<name>A0A8J4AE48_9ACTN</name>
<dbReference type="RefSeq" id="WP_207125735.1">
    <property type="nucleotide sequence ID" value="NZ_BOPO01000055.1"/>
</dbReference>
<dbReference type="Gene3D" id="3.40.630.30">
    <property type="match status" value="1"/>
</dbReference>
<dbReference type="PANTHER" id="PTHR43441">
    <property type="entry name" value="RIBOSOMAL-PROTEIN-SERINE ACETYLTRANSFERASE"/>
    <property type="match status" value="1"/>
</dbReference>
<comment type="caution">
    <text evidence="2">The sequence shown here is derived from an EMBL/GenBank/DDBJ whole genome shotgun (WGS) entry which is preliminary data.</text>
</comment>
<dbReference type="GO" id="GO:0008999">
    <property type="term" value="F:protein-N-terminal-alanine acetyltransferase activity"/>
    <property type="evidence" value="ECO:0007669"/>
    <property type="project" value="TreeGrafter"/>
</dbReference>
<dbReference type="InterPro" id="IPR000182">
    <property type="entry name" value="GNAT_dom"/>
</dbReference>
<gene>
    <name evidence="2" type="ORF">NUM_32560</name>
</gene>
<evidence type="ECO:0000313" key="2">
    <source>
        <dbReference type="EMBL" id="GIL28002.1"/>
    </source>
</evidence>
<dbReference type="PANTHER" id="PTHR43441:SF11">
    <property type="entry name" value="RIBOSOMAL-PROTEIN-SERINE ACETYLTRANSFERASE"/>
    <property type="match status" value="1"/>
</dbReference>
<reference evidence="3" key="1">
    <citation type="journal article" date="2021" name="Int. J. Syst. Evol. Microbiol.">
        <title>Actinocatenispora comari sp. nov., an endophytic actinomycete isolated from aerial parts of Comarum salesowianum.</title>
        <authorList>
            <person name="Oyunbileg N."/>
            <person name="Iizaka Y."/>
            <person name="Hamada M."/>
            <person name="Davaapurev B.O."/>
            <person name="Fukumoto A."/>
            <person name="Tsetseg B."/>
            <person name="Kato F."/>
            <person name="Tamura T."/>
            <person name="Batkhuu J."/>
            <person name="Anzai Y."/>
        </authorList>
    </citation>
    <scope>NUCLEOTIDE SEQUENCE [LARGE SCALE GENOMIC DNA]</scope>
    <source>
        <strain evidence="3">NUM-2625</strain>
    </source>
</reference>
<dbReference type="PROSITE" id="PS51186">
    <property type="entry name" value="GNAT"/>
    <property type="match status" value="1"/>
</dbReference>
<accession>A0A8J4AE48</accession>
<dbReference type="AlphaFoldDB" id="A0A8J4AE48"/>
<proteinExistence type="predicted"/>
<dbReference type="Pfam" id="PF13302">
    <property type="entry name" value="Acetyltransf_3"/>
    <property type="match status" value="1"/>
</dbReference>